<accession>D1BFT1</accession>
<dbReference type="EMBL" id="CP001819">
    <property type="protein sequence ID" value="ACZ21442.1"/>
    <property type="molecule type" value="Genomic_DNA"/>
</dbReference>
<dbReference type="InterPro" id="IPR006059">
    <property type="entry name" value="SBP"/>
</dbReference>
<gene>
    <name evidence="1" type="ordered locus">Sked_15060</name>
</gene>
<keyword evidence="1" id="KW-0762">Sugar transport</keyword>
<keyword evidence="2" id="KW-1185">Reference proteome</keyword>
<dbReference type="Proteomes" id="UP000000322">
    <property type="component" value="Chromosome"/>
</dbReference>
<dbReference type="RefSeq" id="WP_012866511.1">
    <property type="nucleotide sequence ID" value="NC_013521.1"/>
</dbReference>
<dbReference type="PANTHER" id="PTHR43649:SF12">
    <property type="entry name" value="DIACETYLCHITOBIOSE BINDING PROTEIN DASA"/>
    <property type="match status" value="1"/>
</dbReference>
<organism evidence="1 2">
    <name type="scientific">Sanguibacter keddieii (strain ATCC 51767 / DSM 10542 / NCFB 3025 / ST-74)</name>
    <dbReference type="NCBI Taxonomy" id="446469"/>
    <lineage>
        <taxon>Bacteria</taxon>
        <taxon>Bacillati</taxon>
        <taxon>Actinomycetota</taxon>
        <taxon>Actinomycetes</taxon>
        <taxon>Micrococcales</taxon>
        <taxon>Sanguibacteraceae</taxon>
        <taxon>Sanguibacter</taxon>
    </lineage>
</organism>
<dbReference type="PANTHER" id="PTHR43649">
    <property type="entry name" value="ARABINOSE-BINDING PROTEIN-RELATED"/>
    <property type="match status" value="1"/>
</dbReference>
<dbReference type="eggNOG" id="COG1653">
    <property type="taxonomic scope" value="Bacteria"/>
</dbReference>
<reference evidence="1 2" key="1">
    <citation type="journal article" date="2009" name="Stand. Genomic Sci.">
        <title>Complete genome sequence of Sanguibacter keddieii type strain (ST-74).</title>
        <authorList>
            <person name="Ivanova N."/>
            <person name="Sikorski J."/>
            <person name="Sims D."/>
            <person name="Brettin T."/>
            <person name="Detter J.C."/>
            <person name="Han C."/>
            <person name="Lapidus A."/>
            <person name="Copeland A."/>
            <person name="Glavina Del Rio T."/>
            <person name="Nolan M."/>
            <person name="Chen F."/>
            <person name="Lucas S."/>
            <person name="Tice H."/>
            <person name="Cheng J.F."/>
            <person name="Bruce D."/>
            <person name="Goodwin L."/>
            <person name="Pitluck S."/>
            <person name="Pati A."/>
            <person name="Mavromatis K."/>
            <person name="Chen A."/>
            <person name="Palaniappan K."/>
            <person name="D'haeseleer P."/>
            <person name="Chain P."/>
            <person name="Bristow J."/>
            <person name="Eisen J.A."/>
            <person name="Markowitz V."/>
            <person name="Hugenholtz P."/>
            <person name="Goker M."/>
            <person name="Pukall R."/>
            <person name="Klenk H.P."/>
            <person name="Kyrpides N.C."/>
        </authorList>
    </citation>
    <scope>NUCLEOTIDE SEQUENCE [LARGE SCALE GENOMIC DNA]</scope>
    <source>
        <strain evidence="2">ATCC 51767 / DSM 10542 / NCFB 3025 / ST-74</strain>
    </source>
</reference>
<dbReference type="SUPFAM" id="SSF53850">
    <property type="entry name" value="Periplasmic binding protein-like II"/>
    <property type="match status" value="1"/>
</dbReference>
<dbReference type="STRING" id="446469.Sked_15060"/>
<dbReference type="OrthoDB" id="366726at2"/>
<dbReference type="PROSITE" id="PS51257">
    <property type="entry name" value="PROKAR_LIPOPROTEIN"/>
    <property type="match status" value="1"/>
</dbReference>
<evidence type="ECO:0000313" key="2">
    <source>
        <dbReference type="Proteomes" id="UP000000322"/>
    </source>
</evidence>
<name>D1BFT1_SANKS</name>
<protein>
    <submittedName>
        <fullName evidence="1">ABC-type sugar transport system, periplasmic component</fullName>
    </submittedName>
</protein>
<dbReference type="AlphaFoldDB" id="D1BFT1"/>
<dbReference type="Gene3D" id="3.40.190.10">
    <property type="entry name" value="Periplasmic binding protein-like II"/>
    <property type="match status" value="1"/>
</dbReference>
<dbReference type="Pfam" id="PF01547">
    <property type="entry name" value="SBP_bac_1"/>
    <property type="match status" value="1"/>
</dbReference>
<sequence length="457" mass="50438">MKRSGALVASIGVTALVLVGCSPGEGSTAVEVTVAPSGLPVQGETLTYDPNRLVNDGEVISLDWWLWDGDEVFQAFADAYTELHPNVEISIVNQPWDDYWTKLPLALRDGSGPALFNIHNSHHDNLIGYLEPYDLPLDALAADYLGVDAHLVDGQVHYLDYGLMTGLVYYNADMWARAGLTEDDHPATWDELREVAQRLTVRDGDRLTQAGFSFNSLFREFSLGLPYQEGQHLFAADMVTPDLDNPTMLSVVERFLDLYEVDQVGSKDFGPVADESFGQGQTAMIYTWGHFYGSLLEDYPDIDFGTFRTPVPDTGEEPYAYDRYNGESTTGINAGASAEEIAVAQDFVRFSLTHADLMRDLCLHYSVLPMYTALADDPAIAAHPVLSALGDVDRYIWPGPLPAAFESSVDVMWEDILYNGVEPAAALATAQQTVEREIAHDGFVSRENHYAAYPAER</sequence>
<dbReference type="HOGENOM" id="CLU_045363_0_0_11"/>
<keyword evidence="1" id="KW-0813">Transport</keyword>
<evidence type="ECO:0000313" key="1">
    <source>
        <dbReference type="EMBL" id="ACZ21442.1"/>
    </source>
</evidence>
<dbReference type="KEGG" id="ske:Sked_15060"/>
<proteinExistence type="predicted"/>
<dbReference type="InterPro" id="IPR050490">
    <property type="entry name" value="Bact_solute-bd_prot1"/>
</dbReference>